<dbReference type="AlphaFoldDB" id="A0AAV1KH17"/>
<reference evidence="7 8" key="1">
    <citation type="submission" date="2023-11" db="EMBL/GenBank/DDBJ databases">
        <authorList>
            <person name="Hedman E."/>
            <person name="Englund M."/>
            <person name="Stromberg M."/>
            <person name="Nyberg Akerstrom W."/>
            <person name="Nylinder S."/>
            <person name="Jareborg N."/>
            <person name="Kallberg Y."/>
            <person name="Kronander E."/>
        </authorList>
    </citation>
    <scope>NUCLEOTIDE SEQUENCE [LARGE SCALE GENOMIC DNA]</scope>
</reference>
<proteinExistence type="predicted"/>
<keyword evidence="2 4" id="KW-0238">DNA-binding</keyword>
<dbReference type="Gene3D" id="1.10.10.60">
    <property type="entry name" value="Homeodomain-like"/>
    <property type="match status" value="2"/>
</dbReference>
<feature type="domain" description="HTH CENPB-type" evidence="6">
    <location>
        <begin position="61"/>
        <end position="132"/>
    </location>
</feature>
<dbReference type="Pfam" id="PF03221">
    <property type="entry name" value="HTH_Tnp_Tc5"/>
    <property type="match status" value="1"/>
</dbReference>
<dbReference type="Proteomes" id="UP001314205">
    <property type="component" value="Unassembled WGS sequence"/>
</dbReference>
<comment type="caution">
    <text evidence="7">The sequence shown here is derived from an EMBL/GenBank/DDBJ whole genome shotgun (WGS) entry which is preliminary data.</text>
</comment>
<dbReference type="InterPro" id="IPR006600">
    <property type="entry name" value="HTH_CenpB_DNA-bd_dom"/>
</dbReference>
<evidence type="ECO:0000313" key="7">
    <source>
        <dbReference type="EMBL" id="CAK1581849.1"/>
    </source>
</evidence>
<evidence type="ECO:0000259" key="5">
    <source>
        <dbReference type="PROSITE" id="PS50960"/>
    </source>
</evidence>
<dbReference type="InterPro" id="IPR009057">
    <property type="entry name" value="Homeodomain-like_sf"/>
</dbReference>
<dbReference type="PANTHER" id="PTHR19303">
    <property type="entry name" value="TRANSPOSON"/>
    <property type="match status" value="1"/>
</dbReference>
<dbReference type="SUPFAM" id="SSF46689">
    <property type="entry name" value="Homeodomain-like"/>
    <property type="match status" value="2"/>
</dbReference>
<organism evidence="7 8">
    <name type="scientific">Parnassius mnemosyne</name>
    <name type="common">clouded apollo</name>
    <dbReference type="NCBI Taxonomy" id="213953"/>
    <lineage>
        <taxon>Eukaryota</taxon>
        <taxon>Metazoa</taxon>
        <taxon>Ecdysozoa</taxon>
        <taxon>Arthropoda</taxon>
        <taxon>Hexapoda</taxon>
        <taxon>Insecta</taxon>
        <taxon>Pterygota</taxon>
        <taxon>Neoptera</taxon>
        <taxon>Endopterygota</taxon>
        <taxon>Lepidoptera</taxon>
        <taxon>Glossata</taxon>
        <taxon>Ditrysia</taxon>
        <taxon>Papilionoidea</taxon>
        <taxon>Papilionidae</taxon>
        <taxon>Parnassiinae</taxon>
        <taxon>Parnassini</taxon>
        <taxon>Parnassius</taxon>
        <taxon>Driopa</taxon>
    </lineage>
</organism>
<evidence type="ECO:0000313" key="8">
    <source>
        <dbReference type="Proteomes" id="UP001314205"/>
    </source>
</evidence>
<gene>
    <name evidence="7" type="ORF">PARMNEM_LOCUS3466</name>
</gene>
<dbReference type="InterPro" id="IPR050863">
    <property type="entry name" value="CenT-Element_Derived"/>
</dbReference>
<accession>A0AAV1KH17</accession>
<feature type="DNA-binding region" description="H-T-H motif" evidence="4">
    <location>
        <begin position="27"/>
        <end position="47"/>
    </location>
</feature>
<dbReference type="InterPro" id="IPR007889">
    <property type="entry name" value="HTH_Psq"/>
</dbReference>
<dbReference type="PROSITE" id="PS50960">
    <property type="entry name" value="HTH_PSQ"/>
    <property type="match status" value="1"/>
</dbReference>
<evidence type="ECO:0000259" key="6">
    <source>
        <dbReference type="PROSITE" id="PS51253"/>
    </source>
</evidence>
<evidence type="ECO:0000256" key="2">
    <source>
        <dbReference type="ARBA" id="ARBA00023125"/>
    </source>
</evidence>
<dbReference type="Pfam" id="PF04218">
    <property type="entry name" value="CENP-B_N"/>
    <property type="match status" value="1"/>
</dbReference>
<feature type="domain" description="HTH psq-type" evidence="5">
    <location>
        <begin position="1"/>
        <end position="51"/>
    </location>
</feature>
<protein>
    <recommendedName>
        <fullName evidence="9">Tigger transposable element-derived protein 4</fullName>
    </recommendedName>
</protein>
<dbReference type="EMBL" id="CAVLGL010000035">
    <property type="protein sequence ID" value="CAK1581849.1"/>
    <property type="molecule type" value="Genomic_DNA"/>
</dbReference>
<keyword evidence="8" id="KW-1185">Reference proteome</keyword>
<evidence type="ECO:0000256" key="1">
    <source>
        <dbReference type="ARBA" id="ARBA00004123"/>
    </source>
</evidence>
<evidence type="ECO:0008006" key="9">
    <source>
        <dbReference type="Google" id="ProtNLM"/>
    </source>
</evidence>
<keyword evidence="3 4" id="KW-0539">Nucleus</keyword>
<evidence type="ECO:0000256" key="3">
    <source>
        <dbReference type="ARBA" id="ARBA00023242"/>
    </source>
</evidence>
<dbReference type="GO" id="GO:0005634">
    <property type="term" value="C:nucleus"/>
    <property type="evidence" value="ECO:0007669"/>
    <property type="project" value="UniProtKB-SubCell"/>
</dbReference>
<name>A0AAV1KH17_9NEOP</name>
<comment type="subcellular location">
    <subcellularLocation>
        <location evidence="1 4">Nucleus</location>
    </subcellularLocation>
</comment>
<sequence length="176" mass="20050">MSQKQRKVFSIEEKSHVIWRLQNGESNSEISKEYGVSHSTISTIWKNRDKIKALFEENSLKIKRSRTSEHKVMEEALLTWFKHQSANNVPISGPILQQKANDFARLMGKENCKCSSSWVQRFRARHNIVAGKVCGEAAGVPEGVTEECSLISGLHCVKDTNQKKSLMRMKPDCFLI</sequence>
<dbReference type="SMART" id="SM00674">
    <property type="entry name" value="CENPB"/>
    <property type="match status" value="1"/>
</dbReference>
<dbReference type="PROSITE" id="PS51253">
    <property type="entry name" value="HTH_CENPB"/>
    <property type="match status" value="1"/>
</dbReference>
<dbReference type="GO" id="GO:0003677">
    <property type="term" value="F:DNA binding"/>
    <property type="evidence" value="ECO:0007669"/>
    <property type="project" value="UniProtKB-UniRule"/>
</dbReference>
<evidence type="ECO:0000256" key="4">
    <source>
        <dbReference type="PROSITE-ProRule" id="PRU00320"/>
    </source>
</evidence>
<dbReference type="PANTHER" id="PTHR19303:SF73">
    <property type="entry name" value="PROTEIN PDC2"/>
    <property type="match status" value="1"/>
</dbReference>